<accession>A0A9X4M187</accession>
<dbReference type="PANTHER" id="PTHR39168:SF1">
    <property type="entry name" value="TRANSCRIPTIONAL REGULATORY PROTEIN"/>
    <property type="match status" value="1"/>
</dbReference>
<evidence type="ECO:0000259" key="1">
    <source>
        <dbReference type="PROSITE" id="PS50987"/>
    </source>
</evidence>
<evidence type="ECO:0000313" key="3">
    <source>
        <dbReference type="Proteomes" id="UP001152755"/>
    </source>
</evidence>
<dbReference type="GO" id="GO:0097063">
    <property type="term" value="F:cadmium ion sensor activity"/>
    <property type="evidence" value="ECO:0007669"/>
    <property type="project" value="TreeGrafter"/>
</dbReference>
<sequence>MKGDADISIPAALIGDAARSRLLMALADGRALPASRLAAEAGVAASTASEHLAKLRAGGMVVVETQGRHRFYRIGDDRVMRAVEALAAIAPTVPVRSLRQGTRAHALRRSRLCYDHLAGRLGVALMAALLDDGALTGGDGIHHPETATDDRFSAPGHDVDYLLTEHGAVLLGSFGVDVDALRAGRRPLIRYCLDWTEQRHHLAGALGAALADRLFELDWLRRAPTHRAVRLTDAGRSGLAADFGLHFDDDSARTA</sequence>
<protein>
    <submittedName>
        <fullName evidence="2">Helix-turn-helix domain-containing protein</fullName>
    </submittedName>
</protein>
<dbReference type="GO" id="GO:0010288">
    <property type="term" value="P:response to lead ion"/>
    <property type="evidence" value="ECO:0007669"/>
    <property type="project" value="TreeGrafter"/>
</dbReference>
<dbReference type="PROSITE" id="PS50987">
    <property type="entry name" value="HTH_ARSR_2"/>
    <property type="match status" value="1"/>
</dbReference>
<dbReference type="Gene3D" id="1.10.10.10">
    <property type="entry name" value="Winged helix-like DNA-binding domain superfamily/Winged helix DNA-binding domain"/>
    <property type="match status" value="1"/>
</dbReference>
<proteinExistence type="predicted"/>
<dbReference type="GO" id="GO:0003677">
    <property type="term" value="F:DNA binding"/>
    <property type="evidence" value="ECO:0007669"/>
    <property type="project" value="TreeGrafter"/>
</dbReference>
<dbReference type="SUPFAM" id="SSF46785">
    <property type="entry name" value="Winged helix' DNA-binding domain"/>
    <property type="match status" value="1"/>
</dbReference>
<dbReference type="Proteomes" id="UP001152755">
    <property type="component" value="Unassembled WGS sequence"/>
</dbReference>
<dbReference type="PANTHER" id="PTHR39168">
    <property type="entry name" value="TRANSCRIPTIONAL REGULATOR-RELATED"/>
    <property type="match status" value="1"/>
</dbReference>
<dbReference type="GO" id="GO:0046686">
    <property type="term" value="P:response to cadmium ion"/>
    <property type="evidence" value="ECO:0007669"/>
    <property type="project" value="TreeGrafter"/>
</dbReference>
<dbReference type="EMBL" id="JANRHA010000001">
    <property type="protein sequence ID" value="MDG3013263.1"/>
    <property type="molecule type" value="Genomic_DNA"/>
</dbReference>
<gene>
    <name evidence="2" type="ORF">NVS88_01680</name>
</gene>
<dbReference type="PRINTS" id="PR00778">
    <property type="entry name" value="HTHARSR"/>
</dbReference>
<dbReference type="RefSeq" id="WP_332519019.1">
    <property type="nucleotide sequence ID" value="NZ_JANRHA010000001.1"/>
</dbReference>
<organism evidence="2 3">
    <name type="scientific">Speluncibacter jeojiensis</name>
    <dbReference type="NCBI Taxonomy" id="2710754"/>
    <lineage>
        <taxon>Bacteria</taxon>
        <taxon>Bacillati</taxon>
        <taxon>Actinomycetota</taxon>
        <taxon>Actinomycetes</taxon>
        <taxon>Mycobacteriales</taxon>
        <taxon>Speluncibacteraceae</taxon>
        <taxon>Speluncibacter</taxon>
    </lineage>
</organism>
<dbReference type="AlphaFoldDB" id="A0A9X4M187"/>
<dbReference type="InterPro" id="IPR011991">
    <property type="entry name" value="ArsR-like_HTH"/>
</dbReference>
<dbReference type="GO" id="GO:0003700">
    <property type="term" value="F:DNA-binding transcription factor activity"/>
    <property type="evidence" value="ECO:0007669"/>
    <property type="project" value="InterPro"/>
</dbReference>
<name>A0A9X4M187_9ACTN</name>
<dbReference type="InterPro" id="IPR052543">
    <property type="entry name" value="HTH_Metal-responsive_Reg"/>
</dbReference>
<dbReference type="InterPro" id="IPR001845">
    <property type="entry name" value="HTH_ArsR_DNA-bd_dom"/>
</dbReference>
<dbReference type="CDD" id="cd00090">
    <property type="entry name" value="HTH_ARSR"/>
    <property type="match status" value="1"/>
</dbReference>
<dbReference type="InterPro" id="IPR036390">
    <property type="entry name" value="WH_DNA-bd_sf"/>
</dbReference>
<dbReference type="Pfam" id="PF12840">
    <property type="entry name" value="HTH_20"/>
    <property type="match status" value="1"/>
</dbReference>
<dbReference type="GO" id="GO:0032791">
    <property type="term" value="F:lead ion binding"/>
    <property type="evidence" value="ECO:0007669"/>
    <property type="project" value="TreeGrafter"/>
</dbReference>
<dbReference type="InterPro" id="IPR036388">
    <property type="entry name" value="WH-like_DNA-bd_sf"/>
</dbReference>
<keyword evidence="3" id="KW-1185">Reference proteome</keyword>
<feature type="domain" description="HTH arsR-type" evidence="1">
    <location>
        <begin position="1"/>
        <end position="94"/>
    </location>
</feature>
<evidence type="ECO:0000313" key="2">
    <source>
        <dbReference type="EMBL" id="MDG3013263.1"/>
    </source>
</evidence>
<reference evidence="2" key="1">
    <citation type="submission" date="2022-08" db="EMBL/GenBank/DDBJ databases">
        <title>Genome analysis of Corynebacteriales strain.</title>
        <authorList>
            <person name="Lee S.D."/>
        </authorList>
    </citation>
    <scope>NUCLEOTIDE SEQUENCE</scope>
    <source>
        <strain evidence="2">D3-21</strain>
    </source>
</reference>
<dbReference type="SMART" id="SM00418">
    <property type="entry name" value="HTH_ARSR"/>
    <property type="match status" value="1"/>
</dbReference>
<comment type="caution">
    <text evidence="2">The sequence shown here is derived from an EMBL/GenBank/DDBJ whole genome shotgun (WGS) entry which is preliminary data.</text>
</comment>